<keyword evidence="2" id="KW-1185">Reference proteome</keyword>
<dbReference type="RefSeq" id="WP_093922205.1">
    <property type="nucleotide sequence ID" value="NZ_FOMW01000001.1"/>
</dbReference>
<dbReference type="OrthoDB" id="9772295at2"/>
<gene>
    <name evidence="1" type="ORF">SAMN04488523_101484</name>
</gene>
<dbReference type="InterPro" id="IPR014917">
    <property type="entry name" value="DUF1800"/>
</dbReference>
<sequence>MSFKPELAEIRFGYGLSPRLPPVRSIDTMLQAVSSPDQGASDFPIAGYDALAATTMVYNRFAKHARQNPETSEGEKSREKANALRDETAFVNTKWFAATHLRRIHGQQNFRERLVAFWADHFTAQGKGSLLRFGTSGYIEDAVRPHVGGTFAELLSACLTHPIMLQYLDQEVSVGPNSIFAKRENAKARGLNENLAREALELHTLGVGGGYGQTDVRELAELFTGMSRGSDQRFRFKEKLAEPGAETVLGKKYGPKAKMDSIFEVLQDLALHPDTAAHIARKLAVHFIADTPPDGVVAHMQAAYTKSGGDLMATYSAMLEHPLAWQVPAVNMRPPEEFISSAMRALDVPASAFASLDLKKTRQLFFTPLNLMGQPWQSPAGPDGWEEADAVWISPQGIAARLQWAFSTPKRLLDIMPDPREFAHHALGATVPKRVAFAASAAETRAEGVGLILTSPAFLRR</sequence>
<protein>
    <submittedName>
        <fullName evidence="1">Uncharacterized conserved protein, DUF1800 family</fullName>
    </submittedName>
</protein>
<dbReference type="STRING" id="74348.SAMN04488523_101484"/>
<evidence type="ECO:0000313" key="1">
    <source>
        <dbReference type="EMBL" id="SFD61019.1"/>
    </source>
</evidence>
<organism evidence="1 2">
    <name type="scientific">Sulfitobacter brevis</name>
    <dbReference type="NCBI Taxonomy" id="74348"/>
    <lineage>
        <taxon>Bacteria</taxon>
        <taxon>Pseudomonadati</taxon>
        <taxon>Pseudomonadota</taxon>
        <taxon>Alphaproteobacteria</taxon>
        <taxon>Rhodobacterales</taxon>
        <taxon>Roseobacteraceae</taxon>
        <taxon>Sulfitobacter</taxon>
    </lineage>
</organism>
<proteinExistence type="predicted"/>
<accession>A0A1I1TR54</accession>
<evidence type="ECO:0000313" key="2">
    <source>
        <dbReference type="Proteomes" id="UP000198977"/>
    </source>
</evidence>
<dbReference type="Pfam" id="PF08811">
    <property type="entry name" value="DUF1800"/>
    <property type="match status" value="1"/>
</dbReference>
<reference evidence="1 2" key="1">
    <citation type="submission" date="2016-10" db="EMBL/GenBank/DDBJ databases">
        <authorList>
            <person name="de Groot N.N."/>
        </authorList>
    </citation>
    <scope>NUCLEOTIDE SEQUENCE [LARGE SCALE GENOMIC DNA]</scope>
    <source>
        <strain evidence="1 2">DSM 11443</strain>
    </source>
</reference>
<dbReference type="Proteomes" id="UP000198977">
    <property type="component" value="Unassembled WGS sequence"/>
</dbReference>
<dbReference type="EMBL" id="FOMW01000001">
    <property type="protein sequence ID" value="SFD61019.1"/>
    <property type="molecule type" value="Genomic_DNA"/>
</dbReference>
<name>A0A1I1TR54_9RHOB</name>
<dbReference type="AlphaFoldDB" id="A0A1I1TR54"/>